<accession>A0A151I1Y8</accession>
<evidence type="ECO:0000313" key="1">
    <source>
        <dbReference type="EMBL" id="KYM80420.1"/>
    </source>
</evidence>
<dbReference type="EMBL" id="KQ976572">
    <property type="protein sequence ID" value="KYM80420.1"/>
    <property type="molecule type" value="Genomic_DNA"/>
</dbReference>
<dbReference type="Proteomes" id="UP000078540">
    <property type="component" value="Unassembled WGS sequence"/>
</dbReference>
<organism evidence="1 2">
    <name type="scientific">Atta colombica</name>
    <dbReference type="NCBI Taxonomy" id="520822"/>
    <lineage>
        <taxon>Eukaryota</taxon>
        <taxon>Metazoa</taxon>
        <taxon>Ecdysozoa</taxon>
        <taxon>Arthropoda</taxon>
        <taxon>Hexapoda</taxon>
        <taxon>Insecta</taxon>
        <taxon>Pterygota</taxon>
        <taxon>Neoptera</taxon>
        <taxon>Endopterygota</taxon>
        <taxon>Hymenoptera</taxon>
        <taxon>Apocrita</taxon>
        <taxon>Aculeata</taxon>
        <taxon>Formicoidea</taxon>
        <taxon>Formicidae</taxon>
        <taxon>Myrmicinae</taxon>
        <taxon>Atta</taxon>
    </lineage>
</organism>
<gene>
    <name evidence="1" type="ORF">ALC53_09159</name>
</gene>
<dbReference type="InterPro" id="IPR006631">
    <property type="entry name" value="DM4_12"/>
</dbReference>
<dbReference type="SMART" id="SM00718">
    <property type="entry name" value="DM4_12"/>
    <property type="match status" value="1"/>
</dbReference>
<sequence>MGASPCAPTHTRSFLGFRCLEDAIPYQGRLQHDLLPLLAVGSLVPEMLRKPSVKLVYCLTIGAYGRDGDLVLGLTAALAWELPNKVNSKISNLLHRRSRSVVYPKMEAFLQSRRSAELVIKVYAFKLNFIGSTGLDGRSCVMRALCEAGQRDPVQIGTRSFVQELLHAIFTLPKDGAKFERSADHAYDRAYETGGDCERLYPTCQHSIYDMDF</sequence>
<dbReference type="Pfam" id="PF07841">
    <property type="entry name" value="DM4_12"/>
    <property type="match status" value="1"/>
</dbReference>
<name>A0A151I1Y8_9HYME</name>
<dbReference type="PANTHER" id="PTHR21398">
    <property type="entry name" value="AGAP007094-PA"/>
    <property type="match status" value="1"/>
</dbReference>
<dbReference type="AlphaFoldDB" id="A0A151I1Y8"/>
<reference evidence="1 2" key="1">
    <citation type="submission" date="2015-09" db="EMBL/GenBank/DDBJ databases">
        <title>Atta colombica WGS genome.</title>
        <authorList>
            <person name="Nygaard S."/>
            <person name="Hu H."/>
            <person name="Boomsma J."/>
            <person name="Zhang G."/>
        </authorList>
    </citation>
    <scope>NUCLEOTIDE SEQUENCE [LARGE SCALE GENOMIC DNA]</scope>
    <source>
        <strain evidence="1">Treedump-2</strain>
        <tissue evidence="1">Whole body</tissue>
    </source>
</reference>
<protein>
    <submittedName>
        <fullName evidence="1">Uncharacterized protein</fullName>
    </submittedName>
</protein>
<keyword evidence="2" id="KW-1185">Reference proteome</keyword>
<dbReference type="PANTHER" id="PTHR21398:SF1">
    <property type="entry name" value="FI03705P"/>
    <property type="match status" value="1"/>
</dbReference>
<proteinExistence type="predicted"/>
<evidence type="ECO:0000313" key="2">
    <source>
        <dbReference type="Proteomes" id="UP000078540"/>
    </source>
</evidence>